<dbReference type="EMBL" id="CP162551">
    <property type="protein sequence ID" value="XDI36273.1"/>
    <property type="molecule type" value="Genomic_DNA"/>
</dbReference>
<sequence length="57" mass="6794">MLTKLEEPFKSYWIGKAKKPSLLPREHSINKEQTENQADTWLKMKQSLQYTAQKKWG</sequence>
<dbReference type="RefSeq" id="WP_368503738.1">
    <property type="nucleotide sequence ID" value="NZ_CP162551.1"/>
</dbReference>
<name>A0AB39BR36_9BACI</name>
<evidence type="ECO:0000313" key="1">
    <source>
        <dbReference type="EMBL" id="XDI36273.1"/>
    </source>
</evidence>
<gene>
    <name evidence="1" type="ORF">AB3N04_16440</name>
</gene>
<organism evidence="1">
    <name type="scientific">Alkalihalophilus sp. As8PL</name>
    <dbReference type="NCBI Taxonomy" id="3237103"/>
    <lineage>
        <taxon>Bacteria</taxon>
        <taxon>Bacillati</taxon>
        <taxon>Bacillota</taxon>
        <taxon>Bacilli</taxon>
        <taxon>Bacillales</taxon>
        <taxon>Bacillaceae</taxon>
        <taxon>Alkalihalophilus</taxon>
    </lineage>
</organism>
<proteinExistence type="predicted"/>
<reference evidence="1" key="1">
    <citation type="submission" date="2024-07" db="EMBL/GenBank/DDBJ databases">
        <title>Identification and characteristics of an arsenic-resistant bacterial isolate, which belongs to a novel species.</title>
        <authorList>
            <person name="Juszczyk A."/>
            <person name="Kowalczyk A."/>
            <person name="Was K."/>
            <person name="Kosowicz W."/>
            <person name="Budzyn A."/>
            <person name="Latowski D."/>
        </authorList>
    </citation>
    <scope>NUCLEOTIDE SEQUENCE</scope>
    <source>
        <strain evidence="1">As8PL</strain>
    </source>
</reference>
<dbReference type="AlphaFoldDB" id="A0AB39BR36"/>
<accession>A0AB39BR36</accession>
<protein>
    <submittedName>
        <fullName evidence="1">Uncharacterized protein</fullName>
    </submittedName>
</protein>